<dbReference type="Gene3D" id="3.20.20.140">
    <property type="entry name" value="Metal-dependent hydrolases"/>
    <property type="match status" value="1"/>
</dbReference>
<proteinExistence type="predicted"/>
<gene>
    <name evidence="2" type="ORF">IAA81_01445</name>
</gene>
<comment type="caution">
    <text evidence="2">The sequence shown here is derived from an EMBL/GenBank/DDBJ whole genome shotgun (WGS) entry which is preliminary data.</text>
</comment>
<dbReference type="GO" id="GO:0004534">
    <property type="term" value="F:5'-3' RNA exonuclease activity"/>
    <property type="evidence" value="ECO:0007669"/>
    <property type="project" value="TreeGrafter"/>
</dbReference>
<reference evidence="2" key="1">
    <citation type="submission" date="2020-10" db="EMBL/GenBank/DDBJ databases">
        <authorList>
            <person name="Gilroy R."/>
        </authorList>
    </citation>
    <scope>NUCLEOTIDE SEQUENCE</scope>
    <source>
        <strain evidence="2">10532</strain>
    </source>
</reference>
<dbReference type="SUPFAM" id="SSF89550">
    <property type="entry name" value="PHP domain-like"/>
    <property type="match status" value="1"/>
</dbReference>
<protein>
    <submittedName>
        <fullName evidence="2">PHP domain-containing protein</fullName>
    </submittedName>
</protein>
<dbReference type="InterPro" id="IPR052018">
    <property type="entry name" value="PHP_domain"/>
</dbReference>
<evidence type="ECO:0000313" key="3">
    <source>
        <dbReference type="Proteomes" id="UP000823638"/>
    </source>
</evidence>
<dbReference type="InterPro" id="IPR016195">
    <property type="entry name" value="Pol/histidinol_Pase-like"/>
</dbReference>
<organism evidence="2 3">
    <name type="scientific">Candidatus Gallitreponema excrementavium</name>
    <dbReference type="NCBI Taxonomy" id="2840840"/>
    <lineage>
        <taxon>Bacteria</taxon>
        <taxon>Pseudomonadati</taxon>
        <taxon>Spirochaetota</taxon>
        <taxon>Spirochaetia</taxon>
        <taxon>Spirochaetales</taxon>
        <taxon>Candidatus Gallitreponema</taxon>
    </lineage>
</organism>
<dbReference type="Pfam" id="PF02811">
    <property type="entry name" value="PHP"/>
    <property type="match status" value="1"/>
</dbReference>
<dbReference type="InterPro" id="IPR004013">
    <property type="entry name" value="PHP_dom"/>
</dbReference>
<evidence type="ECO:0000313" key="2">
    <source>
        <dbReference type="EMBL" id="MBO8456874.1"/>
    </source>
</evidence>
<dbReference type="Proteomes" id="UP000823638">
    <property type="component" value="Unassembled WGS sequence"/>
</dbReference>
<dbReference type="CDD" id="cd07438">
    <property type="entry name" value="PHP_HisPPase_AMP"/>
    <property type="match status" value="1"/>
</dbReference>
<reference evidence="2" key="2">
    <citation type="journal article" date="2021" name="PeerJ">
        <title>Extensive microbial diversity within the chicken gut microbiome revealed by metagenomics and culture.</title>
        <authorList>
            <person name="Gilroy R."/>
            <person name="Ravi A."/>
            <person name="Getino M."/>
            <person name="Pursley I."/>
            <person name="Horton D.L."/>
            <person name="Alikhan N.F."/>
            <person name="Baker D."/>
            <person name="Gharbi K."/>
            <person name="Hall N."/>
            <person name="Watson M."/>
            <person name="Adriaenssens E.M."/>
            <person name="Foster-Nyarko E."/>
            <person name="Jarju S."/>
            <person name="Secka A."/>
            <person name="Antonio M."/>
            <person name="Oren A."/>
            <person name="Chaudhuri R.R."/>
            <person name="La Ragione R."/>
            <person name="Hildebrand F."/>
            <person name="Pallen M.J."/>
        </authorList>
    </citation>
    <scope>NUCLEOTIDE SEQUENCE</scope>
    <source>
        <strain evidence="2">10532</strain>
    </source>
</reference>
<evidence type="ECO:0000259" key="1">
    <source>
        <dbReference type="SMART" id="SM00481"/>
    </source>
</evidence>
<accession>A0A9D9N1H9</accession>
<sequence>MIDLHIHSSASDGTFSPEEVYGKILESGVTFFSLTDHDTVAGIPEIYKVLDENKTTFIPGIEITVSRSKGECHLLGYNIDYNSVYLESMINFVQAGREKRNKGIADLLNSKGMAVDYQELMEKSGTATLGRPHFAAYLKNKGYVKSIQEAFDKYLAVGRPCYLENSGVEFNEAVNTVIKAGGIPVLAHPLSLYLSWGKLEEQLSKWKELGLKGIEVYHSSFRTRDSQRMEEIADRLGFLKTGGSDYHGKTREERKLGFSTGGNPVPSSIEEGFRSYLIQR</sequence>
<feature type="domain" description="Polymerase/histidinol phosphatase N-terminal" evidence="1">
    <location>
        <begin position="2"/>
        <end position="67"/>
    </location>
</feature>
<dbReference type="InterPro" id="IPR003141">
    <property type="entry name" value="Pol/His_phosphatase_N"/>
</dbReference>
<dbReference type="EMBL" id="JADIMM010000021">
    <property type="protein sequence ID" value="MBO8456874.1"/>
    <property type="molecule type" value="Genomic_DNA"/>
</dbReference>
<dbReference type="GO" id="GO:0035312">
    <property type="term" value="F:5'-3' DNA exonuclease activity"/>
    <property type="evidence" value="ECO:0007669"/>
    <property type="project" value="TreeGrafter"/>
</dbReference>
<name>A0A9D9N1H9_9SPIR</name>
<dbReference type="PANTHER" id="PTHR42924:SF3">
    <property type="entry name" value="POLYMERASE_HISTIDINOL PHOSPHATASE N-TERMINAL DOMAIN-CONTAINING PROTEIN"/>
    <property type="match status" value="1"/>
</dbReference>
<dbReference type="AlphaFoldDB" id="A0A9D9N1H9"/>
<dbReference type="PANTHER" id="PTHR42924">
    <property type="entry name" value="EXONUCLEASE"/>
    <property type="match status" value="1"/>
</dbReference>
<dbReference type="Gene3D" id="1.10.150.650">
    <property type="match status" value="1"/>
</dbReference>
<dbReference type="SMART" id="SM00481">
    <property type="entry name" value="POLIIIAc"/>
    <property type="match status" value="1"/>
</dbReference>